<reference evidence="4" key="1">
    <citation type="submission" date="2015-04" db="EMBL/GenBank/DDBJ databases">
        <title>Genome sequence of Mycobacterium arupense GUC1.</title>
        <authorList>
            <person name="Greninger A.L."/>
            <person name="Cunningham G."/>
            <person name="Chiu C.Y."/>
            <person name="Miller S."/>
        </authorList>
    </citation>
    <scope>NUCLEOTIDE SEQUENCE [LARGE SCALE GENOMIC DNA]</scope>
    <source>
        <strain evidence="4">GUC1</strain>
    </source>
</reference>
<evidence type="ECO:0000313" key="6">
    <source>
        <dbReference type="Proteomes" id="UP000321797"/>
    </source>
</evidence>
<dbReference type="STRING" id="342002.BST15_04525"/>
<dbReference type="AlphaFoldDB" id="A0A0F5N2S0"/>
<evidence type="ECO:0000313" key="1">
    <source>
        <dbReference type="EMBL" id="KKC00578.1"/>
    </source>
</evidence>
<gene>
    <name evidence="2" type="ORF">BST15_04525</name>
    <name evidence="3" type="ORF">E6Q54_15300</name>
    <name evidence="1" type="ORF">WR43_04355</name>
</gene>
<evidence type="ECO:0000313" key="3">
    <source>
        <dbReference type="EMBL" id="TXI54137.1"/>
    </source>
</evidence>
<dbReference type="OrthoDB" id="5178774at2"/>
<dbReference type="EMBL" id="MVHH01000005">
    <property type="protein sequence ID" value="ORA00471.1"/>
    <property type="molecule type" value="Genomic_DNA"/>
</dbReference>
<dbReference type="Pfam" id="PF10698">
    <property type="entry name" value="DUF2505"/>
    <property type="match status" value="1"/>
</dbReference>
<dbReference type="Proteomes" id="UP000321797">
    <property type="component" value="Unassembled WGS sequence"/>
</dbReference>
<reference evidence="2 5" key="3">
    <citation type="submission" date="2016-12" db="EMBL/GenBank/DDBJ databases">
        <title>The new phylogeny of genus Mycobacterium.</title>
        <authorList>
            <person name="Tortoli E."/>
            <person name="Trovato A."/>
            <person name="Cirillo D.M."/>
        </authorList>
    </citation>
    <scope>NUCLEOTIDE SEQUENCE [LARGE SCALE GENOMIC DNA]</scope>
    <source>
        <strain evidence="2 5">DSM 44942</strain>
    </source>
</reference>
<dbReference type="Proteomes" id="UP000192327">
    <property type="component" value="Unassembled WGS sequence"/>
</dbReference>
<evidence type="ECO:0000313" key="5">
    <source>
        <dbReference type="Proteomes" id="UP000192327"/>
    </source>
</evidence>
<reference evidence="3 6" key="4">
    <citation type="submission" date="2018-09" db="EMBL/GenBank/DDBJ databases">
        <title>Metagenome Assembled Genomes from an Advanced Water Purification Facility.</title>
        <authorList>
            <person name="Stamps B.W."/>
            <person name="Spear J.R."/>
        </authorList>
    </citation>
    <scope>NUCLEOTIDE SEQUENCE [LARGE SCALE GENOMIC DNA]</scope>
    <source>
        <strain evidence="3">Bin_29_2</strain>
    </source>
</reference>
<dbReference type="InterPro" id="IPR019639">
    <property type="entry name" value="DUF2505"/>
</dbReference>
<dbReference type="EMBL" id="LASW01000010">
    <property type="protein sequence ID" value="KKC00578.1"/>
    <property type="molecule type" value="Genomic_DNA"/>
</dbReference>
<evidence type="ECO:0000313" key="2">
    <source>
        <dbReference type="EMBL" id="ORA00471.1"/>
    </source>
</evidence>
<reference evidence="1" key="2">
    <citation type="submission" date="2015-04" db="EMBL/GenBank/DDBJ databases">
        <title>Genome sequence of Mycobacterium arupense strain GUC1.</title>
        <authorList>
            <person name="Greninger A.L."/>
            <person name="Cunningham G."/>
            <person name="Chiu C.Y."/>
            <person name="Miller S."/>
        </authorList>
    </citation>
    <scope>NUCLEOTIDE SEQUENCE</scope>
    <source>
        <strain evidence="1">GUC1</strain>
    </source>
</reference>
<dbReference type="Proteomes" id="UP000034416">
    <property type="component" value="Unassembled WGS sequence"/>
</dbReference>
<dbReference type="PATRIC" id="fig|342002.3.peg.700"/>
<dbReference type="RefSeq" id="WP_046188357.1">
    <property type="nucleotide sequence ID" value="NZ_JACKUJ010000035.1"/>
</dbReference>
<protein>
    <submittedName>
        <fullName evidence="3">DUF2505 domain-containing protein</fullName>
    </submittedName>
</protein>
<accession>A0A0F5N2S0</accession>
<evidence type="ECO:0000313" key="4">
    <source>
        <dbReference type="Proteomes" id="UP000034416"/>
    </source>
</evidence>
<dbReference type="EMBL" id="SSGD01000091">
    <property type="protein sequence ID" value="TXI54137.1"/>
    <property type="molecule type" value="Genomic_DNA"/>
</dbReference>
<proteinExistence type="predicted"/>
<comment type="caution">
    <text evidence="1">The sequence shown here is derived from an EMBL/GenBank/DDBJ whole genome shotgun (WGS) entry which is preliminary data.</text>
</comment>
<sequence length="167" mass="17667">MPRSFEVTFSSPASVEQVFGAFGNRAYWLARIEAFGGDKTLDALDVEPDGQVRVVVTEDLRHGALPGMLAKVYRGDLNIVTTEVWTPAGDGRVGGDITVAVTGAPGSGGGTAVLEREGTGSRLALNGTIRFKVPLVGGPIESFLAREFSQGIPEIQRFTTSWLGENG</sequence>
<organism evidence="1 4">
    <name type="scientific">Mycolicibacter arupensis</name>
    <dbReference type="NCBI Taxonomy" id="342002"/>
    <lineage>
        <taxon>Bacteria</taxon>
        <taxon>Bacillati</taxon>
        <taxon>Actinomycetota</taxon>
        <taxon>Actinomycetes</taxon>
        <taxon>Mycobacteriales</taxon>
        <taxon>Mycobacteriaceae</taxon>
        <taxon>Mycolicibacter</taxon>
    </lineage>
</organism>
<name>A0A0F5N2S0_9MYCO</name>
<keyword evidence="5" id="KW-1185">Reference proteome</keyword>